<reference evidence="1 2" key="1">
    <citation type="submission" date="2024-05" db="EMBL/GenBank/DDBJ databases">
        <authorList>
            <person name="Liu Q."/>
            <person name="Xin Y.-H."/>
        </authorList>
    </citation>
    <scope>NUCLEOTIDE SEQUENCE [LARGE SCALE GENOMIC DNA]</scope>
    <source>
        <strain evidence="1 2">CGMCC 1.10181</strain>
    </source>
</reference>
<organism evidence="1 2">
    <name type="scientific">Sphingomonas oligophenolica</name>
    <dbReference type="NCBI Taxonomy" id="301154"/>
    <lineage>
        <taxon>Bacteria</taxon>
        <taxon>Pseudomonadati</taxon>
        <taxon>Pseudomonadota</taxon>
        <taxon>Alphaproteobacteria</taxon>
        <taxon>Sphingomonadales</taxon>
        <taxon>Sphingomonadaceae</taxon>
        <taxon>Sphingomonas</taxon>
    </lineage>
</organism>
<protein>
    <submittedName>
        <fullName evidence="1">CaiB/BaiF CoA-transferase family protein</fullName>
    </submittedName>
</protein>
<keyword evidence="2" id="KW-1185">Reference proteome</keyword>
<dbReference type="RefSeq" id="WP_343892409.1">
    <property type="nucleotide sequence ID" value="NZ_BAAAEH010000059.1"/>
</dbReference>
<name>A0ABU9Y6A4_9SPHN</name>
<dbReference type="InterPro" id="IPR023606">
    <property type="entry name" value="CoA-Trfase_III_dom_1_sf"/>
</dbReference>
<dbReference type="PANTHER" id="PTHR48228:SF5">
    <property type="entry name" value="ALPHA-METHYLACYL-COA RACEMASE"/>
    <property type="match status" value="1"/>
</dbReference>
<dbReference type="Pfam" id="PF02515">
    <property type="entry name" value="CoA_transf_3"/>
    <property type="match status" value="1"/>
</dbReference>
<accession>A0ABU9Y6A4</accession>
<dbReference type="EMBL" id="JBDIME010000016">
    <property type="protein sequence ID" value="MEN2791337.1"/>
    <property type="molecule type" value="Genomic_DNA"/>
</dbReference>
<sequence>MSQGPLAGTRILEFSGIGPGPFAGMLLSDLGADIIRIDRPGYDRDTPVHVTRRGRRSVALDLKAPGATETCLALMGRADAIYEGFRPGVMERLGLGPDVALSHNPRLVYGRMTGWGQYGPLAQAAGHDINYIAISGALAAIGPAEQPMPPLNLVGDFGGGALYLVVGLLAALLHARETGEGQVVDAAMSDGAASLMAAFYGMRADGRWKSERAGNMLDGGSPYYGTYRCQDDRWVAIGPLEPQFFRHLIKLLGIDFVPERQEDRAAWPALRRSFESAFLRRPQAEWIALLEGTDACAAGVIGMEDAPRHPHNSARGTFVEVEGVIQPAPAPRFSKTPGAIQQTGFGIGAHDAEALLDWGIDRSVIDMLRASGALAKAEL</sequence>
<evidence type="ECO:0000313" key="2">
    <source>
        <dbReference type="Proteomes" id="UP001419910"/>
    </source>
</evidence>
<dbReference type="InterPro" id="IPR050509">
    <property type="entry name" value="CoA-transferase_III"/>
</dbReference>
<dbReference type="SUPFAM" id="SSF89796">
    <property type="entry name" value="CoA-transferase family III (CaiB/BaiF)"/>
    <property type="match status" value="1"/>
</dbReference>
<dbReference type="Gene3D" id="3.40.50.10540">
    <property type="entry name" value="Crotonobetainyl-coa:carnitine coa-transferase, domain 1"/>
    <property type="match status" value="1"/>
</dbReference>
<gene>
    <name evidence="1" type="ORF">ABC974_17005</name>
</gene>
<evidence type="ECO:0000313" key="1">
    <source>
        <dbReference type="EMBL" id="MEN2791337.1"/>
    </source>
</evidence>
<dbReference type="Gene3D" id="3.30.1540.10">
    <property type="entry name" value="formyl-coa transferase, domain 3"/>
    <property type="match status" value="1"/>
</dbReference>
<proteinExistence type="predicted"/>
<dbReference type="InterPro" id="IPR044855">
    <property type="entry name" value="CoA-Trfase_III_dom3_sf"/>
</dbReference>
<dbReference type="PANTHER" id="PTHR48228">
    <property type="entry name" value="SUCCINYL-COA--D-CITRAMALATE COA-TRANSFERASE"/>
    <property type="match status" value="1"/>
</dbReference>
<dbReference type="Proteomes" id="UP001419910">
    <property type="component" value="Unassembled WGS sequence"/>
</dbReference>
<comment type="caution">
    <text evidence="1">The sequence shown here is derived from an EMBL/GenBank/DDBJ whole genome shotgun (WGS) entry which is preliminary data.</text>
</comment>
<dbReference type="InterPro" id="IPR003673">
    <property type="entry name" value="CoA-Trfase_fam_III"/>
</dbReference>